<dbReference type="InterPro" id="IPR000626">
    <property type="entry name" value="Ubiquitin-like_dom"/>
</dbReference>
<sequence>MSNRAKDCDKNQEEHGAFAIIIKTLTGKYIQIEVMRYTTVEEVKRLIQAKEGIPPDQQKLIFGSRQLEDTKKLSEYDVSPNVEIHLVLRLRGMISTFTSNDTSNEITKYLMMTDEERKNIEPPIDIMKKEKANFRNIEFSKPFQIFCI</sequence>
<comment type="caution">
    <text evidence="2">The sequence shown here is derived from an EMBL/GenBank/DDBJ whole genome shotgun (WGS) entry which is preliminary data.</text>
</comment>
<dbReference type="AlphaFoldDB" id="A0AAD3DCR6"/>
<dbReference type="InterPro" id="IPR019956">
    <property type="entry name" value="Ubiquitin_dom"/>
</dbReference>
<evidence type="ECO:0000259" key="1">
    <source>
        <dbReference type="PROSITE" id="PS50053"/>
    </source>
</evidence>
<dbReference type="SUPFAM" id="SSF54236">
    <property type="entry name" value="Ubiquitin-like"/>
    <property type="match status" value="1"/>
</dbReference>
<dbReference type="InterPro" id="IPR029071">
    <property type="entry name" value="Ubiquitin-like_domsf"/>
</dbReference>
<evidence type="ECO:0000313" key="2">
    <source>
        <dbReference type="EMBL" id="GFH62064.1"/>
    </source>
</evidence>
<dbReference type="Pfam" id="PF00240">
    <property type="entry name" value="ubiquitin"/>
    <property type="match status" value="1"/>
</dbReference>
<dbReference type="FunFam" id="3.10.20.90:FF:000211">
    <property type="entry name" value="Polyubiquitin 9"/>
    <property type="match status" value="1"/>
</dbReference>
<evidence type="ECO:0000313" key="3">
    <source>
        <dbReference type="Proteomes" id="UP001054902"/>
    </source>
</evidence>
<gene>
    <name evidence="2" type="ORF">CTEN210_18540</name>
</gene>
<dbReference type="InterPro" id="IPR050158">
    <property type="entry name" value="Ubiquitin_ubiquitin-like"/>
</dbReference>
<protein>
    <recommendedName>
        <fullName evidence="1">Ubiquitin-like domain-containing protein</fullName>
    </recommendedName>
</protein>
<dbReference type="PANTHER" id="PTHR10666">
    <property type="entry name" value="UBIQUITIN"/>
    <property type="match status" value="1"/>
</dbReference>
<reference evidence="2 3" key="1">
    <citation type="journal article" date="2021" name="Sci. Rep.">
        <title>The genome of the diatom Chaetoceros tenuissimus carries an ancient integrated fragment of an extant virus.</title>
        <authorList>
            <person name="Hongo Y."/>
            <person name="Kimura K."/>
            <person name="Takaki Y."/>
            <person name="Yoshida Y."/>
            <person name="Baba S."/>
            <person name="Kobayashi G."/>
            <person name="Nagasaki K."/>
            <person name="Hano T."/>
            <person name="Tomaru Y."/>
        </authorList>
    </citation>
    <scope>NUCLEOTIDE SEQUENCE [LARGE SCALE GENOMIC DNA]</scope>
    <source>
        <strain evidence="2 3">NIES-3715</strain>
    </source>
</reference>
<dbReference type="EMBL" id="BLLK01000077">
    <property type="protein sequence ID" value="GFH62064.1"/>
    <property type="molecule type" value="Genomic_DNA"/>
</dbReference>
<dbReference type="PRINTS" id="PR00348">
    <property type="entry name" value="UBIQUITIN"/>
</dbReference>
<keyword evidence="3" id="KW-1185">Reference proteome</keyword>
<dbReference type="PROSITE" id="PS50053">
    <property type="entry name" value="UBIQUITIN_2"/>
    <property type="match status" value="1"/>
</dbReference>
<organism evidence="2 3">
    <name type="scientific">Chaetoceros tenuissimus</name>
    <dbReference type="NCBI Taxonomy" id="426638"/>
    <lineage>
        <taxon>Eukaryota</taxon>
        <taxon>Sar</taxon>
        <taxon>Stramenopiles</taxon>
        <taxon>Ochrophyta</taxon>
        <taxon>Bacillariophyta</taxon>
        <taxon>Coscinodiscophyceae</taxon>
        <taxon>Chaetocerotophycidae</taxon>
        <taxon>Chaetocerotales</taxon>
        <taxon>Chaetocerotaceae</taxon>
        <taxon>Chaetoceros</taxon>
    </lineage>
</organism>
<feature type="domain" description="Ubiquitin-like" evidence="1">
    <location>
        <begin position="18"/>
        <end position="93"/>
    </location>
</feature>
<proteinExistence type="predicted"/>
<dbReference type="SMART" id="SM00213">
    <property type="entry name" value="UBQ"/>
    <property type="match status" value="1"/>
</dbReference>
<accession>A0AAD3DCR6</accession>
<dbReference type="Gene3D" id="3.10.20.90">
    <property type="entry name" value="Phosphatidylinositol 3-kinase Catalytic Subunit, Chain A, domain 1"/>
    <property type="match status" value="1"/>
</dbReference>
<dbReference type="Proteomes" id="UP001054902">
    <property type="component" value="Unassembled WGS sequence"/>
</dbReference>
<name>A0AAD3DCR6_9STRA</name>